<dbReference type="EMBL" id="JAPUBN010000017">
    <property type="protein sequence ID" value="MCZ2722386.1"/>
    <property type="molecule type" value="Genomic_DNA"/>
</dbReference>
<gene>
    <name evidence="1" type="ORF">O1D97_12315</name>
</gene>
<keyword evidence="2" id="KW-1185">Reference proteome</keyword>
<protein>
    <submittedName>
        <fullName evidence="1">Uncharacterized protein</fullName>
    </submittedName>
</protein>
<evidence type="ECO:0000313" key="2">
    <source>
        <dbReference type="Proteomes" id="UP001149719"/>
    </source>
</evidence>
<evidence type="ECO:0000313" key="1">
    <source>
        <dbReference type="EMBL" id="MCZ2722386.1"/>
    </source>
</evidence>
<proteinExistence type="predicted"/>
<dbReference type="Proteomes" id="UP001149719">
    <property type="component" value="Unassembled WGS sequence"/>
</dbReference>
<organism evidence="1 2">
    <name type="scientific">Marinomonas phaeophyticola</name>
    <dbReference type="NCBI Taxonomy" id="3004091"/>
    <lineage>
        <taxon>Bacteria</taxon>
        <taxon>Pseudomonadati</taxon>
        <taxon>Pseudomonadota</taxon>
        <taxon>Gammaproteobacteria</taxon>
        <taxon>Oceanospirillales</taxon>
        <taxon>Oceanospirillaceae</taxon>
        <taxon>Marinomonas</taxon>
    </lineage>
</organism>
<comment type="caution">
    <text evidence="1">The sequence shown here is derived from an EMBL/GenBank/DDBJ whole genome shotgun (WGS) entry which is preliminary data.</text>
</comment>
<reference evidence="1" key="1">
    <citation type="submission" date="2022-12" db="EMBL/GenBank/DDBJ databases">
        <title>Marinomonas 15G1-11 sp. nov, isolated from marine algae.</title>
        <authorList>
            <person name="Butt M."/>
            <person name="Choi D.G."/>
            <person name="Kim J.M."/>
            <person name="Lee J.K."/>
            <person name="Baek J.H."/>
            <person name="Jeon C.O."/>
        </authorList>
    </citation>
    <scope>NUCLEOTIDE SEQUENCE</scope>
    <source>
        <strain evidence="1">15G1-11</strain>
    </source>
</reference>
<dbReference type="RefSeq" id="WP_269125980.1">
    <property type="nucleotide sequence ID" value="NZ_JAPUBN010000017.1"/>
</dbReference>
<name>A0ABT4JVV6_9GAMM</name>
<accession>A0ABT4JVV6</accession>
<sequence length="502" mass="57015">MAKFVDTGVYLQYGDKPRDKASAVLWPVWVHRIVYPEVQQAKMNLFQKAVMRLIRAQTHEADAIAKLTGLHINLVKLVQAQLVSQGWINNKATELTNKGVTIIDEESEQSEKLAVGYLFQDGLTGQLWPRIDNSLKVIEPSNPEEKFPQFVLNRGTGKSMKPFKPSFNASSFSIPSKTDTLRAWQDYRSDYRAAQQLYGSNELSEKVALSSLLYQSKEPDCAWMLVWITASHNDKLWRITDPFDIRDEAWWLTKCLPTLLEHNKNLTKSLSTLIGEPEPDNQTVTEWLASLQENANLQILLEYPWVQKDPDITSALTVVLKRHELINQRQNDKNDKNDLDNAITECQKLLEVIMQWLIKTFPSAQGALPKVDKNNVELNKKVLVALKLPAFTDHVIAVLSRQSLKSAIKLQNRPSSSLKGLVFAAALGSIGNDSHPLKLLNSDQLRLDELLSLANLRNQTSHGESQHTGNKYTEMTVEIAQHYITYTLKFTEQFKEWINGEA</sequence>